<dbReference type="InterPro" id="IPR036612">
    <property type="entry name" value="KH_dom_type_1_sf"/>
</dbReference>
<dbReference type="Gene3D" id="6.10.140.1790">
    <property type="match status" value="1"/>
</dbReference>
<gene>
    <name evidence="8" type="ORF">M6B38_288945</name>
</gene>
<dbReference type="SUPFAM" id="SSF54791">
    <property type="entry name" value="Eukaryotic type KH-domain (KH-domain type I)"/>
    <property type="match status" value="1"/>
</dbReference>
<feature type="region of interest" description="Disordered" evidence="6">
    <location>
        <begin position="219"/>
        <end position="259"/>
    </location>
</feature>
<evidence type="ECO:0000256" key="5">
    <source>
        <dbReference type="PROSITE-ProRule" id="PRU00176"/>
    </source>
</evidence>
<evidence type="ECO:0000256" key="2">
    <source>
        <dbReference type="ARBA" id="ARBA00022771"/>
    </source>
</evidence>
<feature type="region of interest" description="Disordered" evidence="6">
    <location>
        <begin position="1"/>
        <end position="203"/>
    </location>
</feature>
<feature type="compositionally biased region" description="Basic and acidic residues" evidence="6">
    <location>
        <begin position="178"/>
        <end position="193"/>
    </location>
</feature>
<name>A0AAX6HYU0_IRIPA</name>
<dbReference type="Pfam" id="PF22675">
    <property type="entry name" value="KH-I_KHDC4-BBP"/>
    <property type="match status" value="1"/>
</dbReference>
<evidence type="ECO:0000256" key="6">
    <source>
        <dbReference type="SAM" id="MobiDB-lite"/>
    </source>
</evidence>
<feature type="compositionally biased region" description="Polar residues" evidence="6">
    <location>
        <begin position="830"/>
        <end position="845"/>
    </location>
</feature>
<keyword evidence="2" id="KW-0863">Zinc-finger</keyword>
<dbReference type="InterPro" id="IPR055256">
    <property type="entry name" value="KH_1_KHDC4/BBP-like"/>
</dbReference>
<keyword evidence="1" id="KW-0479">Metal-binding</keyword>
<evidence type="ECO:0000313" key="8">
    <source>
        <dbReference type="EMBL" id="KAJ6845385.1"/>
    </source>
</evidence>
<dbReference type="GO" id="GO:0003729">
    <property type="term" value="F:mRNA binding"/>
    <property type="evidence" value="ECO:0007669"/>
    <property type="project" value="TreeGrafter"/>
</dbReference>
<dbReference type="PANTHER" id="PTHR11208:SF45">
    <property type="entry name" value="SPLICING FACTOR 1"/>
    <property type="match status" value="1"/>
</dbReference>
<feature type="compositionally biased region" description="Basic and acidic residues" evidence="6">
    <location>
        <begin position="115"/>
        <end position="126"/>
    </location>
</feature>
<feature type="region of interest" description="Disordered" evidence="6">
    <location>
        <begin position="704"/>
        <end position="724"/>
    </location>
</feature>
<evidence type="ECO:0000256" key="4">
    <source>
        <dbReference type="ARBA" id="ARBA00022884"/>
    </source>
</evidence>
<feature type="compositionally biased region" description="Basic and acidic residues" evidence="6">
    <location>
        <begin position="311"/>
        <end position="320"/>
    </location>
</feature>
<keyword evidence="9" id="KW-1185">Reference proteome</keyword>
<reference evidence="8" key="1">
    <citation type="journal article" date="2023" name="GigaByte">
        <title>Genome assembly of the bearded iris, Iris pallida Lam.</title>
        <authorList>
            <person name="Bruccoleri R.E."/>
            <person name="Oakeley E.J."/>
            <person name="Faust A.M.E."/>
            <person name="Altorfer M."/>
            <person name="Dessus-Babus S."/>
            <person name="Burckhardt D."/>
            <person name="Oertli M."/>
            <person name="Naumann U."/>
            <person name="Petersen F."/>
            <person name="Wong J."/>
        </authorList>
    </citation>
    <scope>NUCLEOTIDE SEQUENCE</scope>
    <source>
        <strain evidence="8">GSM-AAB239-AS_SAM_17_03QT</strain>
    </source>
</reference>
<dbReference type="InterPro" id="IPR032570">
    <property type="entry name" value="SF1-HH"/>
</dbReference>
<dbReference type="Pfam" id="PF00076">
    <property type="entry name" value="RRM_1"/>
    <property type="match status" value="1"/>
</dbReference>
<sequence>MGKERHAVDSDDCSSDTEKADEVEEEEPSEVDSEEEPDEEDPFEEEPDEEDPCEEEPDEEDPCEEEPSEEGSCEEEPDEDPYDESNIESLHGQETNEVPCEEEPNGQASCEEEVIEGHSCESSREDETNEEPFEEDRREEQYEIEQPEDSEPDEEEYEEEPSEEPSEEEPNGPGEPSGDDRYTSQSNPEKRNMSTDAISGPKVSIGSLSINFLETPQNMSNNVMAPGKLDNAKGSGRKRRSRWDVEAGSNGTADGSIDVAKKERKSRWSSDDSQLNSTAVVSDHDVVFYQEVVKLHAQLFEITQKLQAREVVDERPDGERSPSPPPLYNDLGMKINSREIRLRETLNLQRQMIISELIQKNPSYIPPPDWKNPNRSNSPTLTPIPKFCKKLYIPSKEYPEYNFAGLIIGPRGNTQKRMEKETGAKICLRGKGSVVEGKHKISKSYDNDDDLHVLVEAGSKGSLDAAVAMVEKLLIPVEDGRNVHKLAQLQELATLNGTLRNKKLCDVCGDATHSTSACPLTASDPGANTNDHEVNYLSELRGAFSAFSAPALPSSYKLSVASTASVSSKPEKETDYTNLYVGHLPHSVDDKKLVELFSPFGQICESQVIRDKNTGLSRCYGFVKYVDHINATTAVTQMNGYKIDGQMLVVRAAGILLTPDKPKTGTGGFPSLHQLPQYPGYAAIAHSNPGPMCWPGPPRPMLPEPGASFVKNEPSPDKPKTGTGGFPSLHQLPQYPGYAAIAHSNPGPMCWPGPPRPVLPEPGASFVKNGSNSVYRYPFHGQSSVSLGPFCQPPPPSTLLSRDVAASDELANFPGYLKSLGPPSQLLQASQTSLPSSQVHFTPNFSHPYMPPP</sequence>
<evidence type="ECO:0000313" key="9">
    <source>
        <dbReference type="Proteomes" id="UP001140949"/>
    </source>
</evidence>
<keyword evidence="4 5" id="KW-0694">RNA-binding</keyword>
<dbReference type="CDD" id="cd02395">
    <property type="entry name" value="KH-I_BBP"/>
    <property type="match status" value="1"/>
</dbReference>
<dbReference type="InterPro" id="IPR004087">
    <property type="entry name" value="KH_dom"/>
</dbReference>
<dbReference type="EMBL" id="JANAVB010006218">
    <property type="protein sequence ID" value="KAJ6845385.1"/>
    <property type="molecule type" value="Genomic_DNA"/>
</dbReference>
<comment type="caution">
    <text evidence="8">The sequence shown here is derived from an EMBL/GenBank/DDBJ whole genome shotgun (WGS) entry which is preliminary data.</text>
</comment>
<evidence type="ECO:0000256" key="3">
    <source>
        <dbReference type="ARBA" id="ARBA00022833"/>
    </source>
</evidence>
<dbReference type="GO" id="GO:0048024">
    <property type="term" value="P:regulation of mRNA splicing, via spliceosome"/>
    <property type="evidence" value="ECO:0007669"/>
    <property type="project" value="TreeGrafter"/>
</dbReference>
<organism evidence="8 9">
    <name type="scientific">Iris pallida</name>
    <name type="common">Sweet iris</name>
    <dbReference type="NCBI Taxonomy" id="29817"/>
    <lineage>
        <taxon>Eukaryota</taxon>
        <taxon>Viridiplantae</taxon>
        <taxon>Streptophyta</taxon>
        <taxon>Embryophyta</taxon>
        <taxon>Tracheophyta</taxon>
        <taxon>Spermatophyta</taxon>
        <taxon>Magnoliopsida</taxon>
        <taxon>Liliopsida</taxon>
        <taxon>Asparagales</taxon>
        <taxon>Iridaceae</taxon>
        <taxon>Iridoideae</taxon>
        <taxon>Irideae</taxon>
        <taxon>Iris</taxon>
    </lineage>
</organism>
<dbReference type="Gene3D" id="3.30.70.330">
    <property type="match status" value="1"/>
</dbReference>
<dbReference type="GO" id="GO:0005634">
    <property type="term" value="C:nucleus"/>
    <property type="evidence" value="ECO:0007669"/>
    <property type="project" value="TreeGrafter"/>
</dbReference>
<dbReference type="Gene3D" id="3.30.1370.10">
    <property type="entry name" value="K Homology domain, type 1"/>
    <property type="match status" value="1"/>
</dbReference>
<dbReference type="PANTHER" id="PTHR11208">
    <property type="entry name" value="RNA-BINDING PROTEIN RELATED"/>
    <property type="match status" value="1"/>
</dbReference>
<dbReference type="SMART" id="SM00322">
    <property type="entry name" value="KH"/>
    <property type="match status" value="1"/>
</dbReference>
<feature type="region of interest" description="Disordered" evidence="6">
    <location>
        <begin position="311"/>
        <end position="331"/>
    </location>
</feature>
<evidence type="ECO:0000256" key="1">
    <source>
        <dbReference type="ARBA" id="ARBA00022723"/>
    </source>
</evidence>
<dbReference type="InterPro" id="IPR012677">
    <property type="entry name" value="Nucleotide-bd_a/b_plait_sf"/>
</dbReference>
<keyword evidence="3" id="KW-0862">Zinc</keyword>
<dbReference type="InterPro" id="IPR045071">
    <property type="entry name" value="BBP-like"/>
</dbReference>
<dbReference type="InterPro" id="IPR035979">
    <property type="entry name" value="RBD_domain_sf"/>
</dbReference>
<dbReference type="GO" id="GO:0008270">
    <property type="term" value="F:zinc ion binding"/>
    <property type="evidence" value="ECO:0007669"/>
    <property type="project" value="UniProtKB-KW"/>
</dbReference>
<dbReference type="Proteomes" id="UP001140949">
    <property type="component" value="Unassembled WGS sequence"/>
</dbReference>
<dbReference type="Pfam" id="PF16275">
    <property type="entry name" value="SF1-HH"/>
    <property type="match status" value="1"/>
</dbReference>
<protein>
    <submittedName>
        <fullName evidence="8">Branchpoint-bridging protein-like</fullName>
    </submittedName>
</protein>
<dbReference type="InterPro" id="IPR047086">
    <property type="entry name" value="SF1-HH_sf"/>
</dbReference>
<dbReference type="InterPro" id="IPR000504">
    <property type="entry name" value="RRM_dom"/>
</dbReference>
<proteinExistence type="predicted"/>
<dbReference type="PROSITE" id="PS50084">
    <property type="entry name" value="KH_TYPE_1"/>
    <property type="match status" value="1"/>
</dbReference>
<feature type="domain" description="RRM" evidence="7">
    <location>
        <begin position="577"/>
        <end position="655"/>
    </location>
</feature>
<feature type="compositionally biased region" description="Acidic residues" evidence="6">
    <location>
        <begin position="142"/>
        <end position="170"/>
    </location>
</feature>
<dbReference type="SMART" id="SM00360">
    <property type="entry name" value="RRM"/>
    <property type="match status" value="1"/>
</dbReference>
<feature type="region of interest" description="Disordered" evidence="6">
    <location>
        <begin position="830"/>
        <end position="853"/>
    </location>
</feature>
<dbReference type="SUPFAM" id="SSF54928">
    <property type="entry name" value="RNA-binding domain, RBD"/>
    <property type="match status" value="1"/>
</dbReference>
<reference evidence="8" key="2">
    <citation type="submission" date="2023-04" db="EMBL/GenBank/DDBJ databases">
        <authorList>
            <person name="Bruccoleri R.E."/>
            <person name="Oakeley E.J."/>
            <person name="Faust A.-M."/>
            <person name="Dessus-Babus S."/>
            <person name="Altorfer M."/>
            <person name="Burckhardt D."/>
            <person name="Oertli M."/>
            <person name="Naumann U."/>
            <person name="Petersen F."/>
            <person name="Wong J."/>
        </authorList>
    </citation>
    <scope>NUCLEOTIDE SEQUENCE</scope>
    <source>
        <strain evidence="8">GSM-AAB239-AS_SAM_17_03QT</strain>
        <tissue evidence="8">Leaf</tissue>
    </source>
</reference>
<feature type="compositionally biased region" description="Acidic residues" evidence="6">
    <location>
        <begin position="99"/>
        <end position="114"/>
    </location>
</feature>
<accession>A0AAX6HYU0</accession>
<dbReference type="AlphaFoldDB" id="A0AAX6HYU0"/>
<dbReference type="PROSITE" id="PS50102">
    <property type="entry name" value="RRM"/>
    <property type="match status" value="1"/>
</dbReference>
<feature type="compositionally biased region" description="Acidic residues" evidence="6">
    <location>
        <begin position="10"/>
        <end position="86"/>
    </location>
</feature>
<evidence type="ECO:0000259" key="7">
    <source>
        <dbReference type="PROSITE" id="PS50102"/>
    </source>
</evidence>